<organism evidence="1 2">
    <name type="scientific">Bodo saltans</name>
    <name type="common">Flagellated protozoan</name>
    <dbReference type="NCBI Taxonomy" id="75058"/>
    <lineage>
        <taxon>Eukaryota</taxon>
        <taxon>Discoba</taxon>
        <taxon>Euglenozoa</taxon>
        <taxon>Kinetoplastea</taxon>
        <taxon>Metakinetoplastina</taxon>
        <taxon>Eubodonida</taxon>
        <taxon>Bodonidae</taxon>
        <taxon>Bodo</taxon>
    </lineage>
</organism>
<dbReference type="Proteomes" id="UP000051952">
    <property type="component" value="Unassembled WGS sequence"/>
</dbReference>
<dbReference type="VEuPathDB" id="TriTrypDB:BSAL_46410"/>
<keyword evidence="2" id="KW-1185">Reference proteome</keyword>
<name>A0A0S4JRB9_BODSA</name>
<dbReference type="EMBL" id="CYKH01002220">
    <property type="protein sequence ID" value="CUG94083.1"/>
    <property type="molecule type" value="Genomic_DNA"/>
</dbReference>
<reference evidence="2" key="1">
    <citation type="submission" date="2015-09" db="EMBL/GenBank/DDBJ databases">
        <authorList>
            <consortium name="Pathogen Informatics"/>
        </authorList>
    </citation>
    <scope>NUCLEOTIDE SEQUENCE [LARGE SCALE GENOMIC DNA]</scope>
    <source>
        <strain evidence="2">Lake Konstanz</strain>
    </source>
</reference>
<evidence type="ECO:0000313" key="2">
    <source>
        <dbReference type="Proteomes" id="UP000051952"/>
    </source>
</evidence>
<dbReference type="AlphaFoldDB" id="A0A0S4JRB9"/>
<gene>
    <name evidence="1" type="ORF">BSAL_46410</name>
</gene>
<proteinExistence type="predicted"/>
<protein>
    <submittedName>
        <fullName evidence="1">Uncharacterized protein</fullName>
    </submittedName>
</protein>
<sequence length="181" mass="20262">MKAKVCHPSLFGYQTQNLSSEMLHWDDYCEFVEPQAVKQASMKEQFQLLPFAPVTSQVTKTNGEVESFVFKCVAIVEGQYGASSQNLSQDMIHYDDYMKEIGQVPAGPSLESTFKTFYGHSVETFSSNGERVPLIIMCTLATEQACGAPVQNVSSEMLHWDDYCAAENIPQNSQTMKELFS</sequence>
<evidence type="ECO:0000313" key="1">
    <source>
        <dbReference type="EMBL" id="CUG94083.1"/>
    </source>
</evidence>
<accession>A0A0S4JRB9</accession>